<dbReference type="EMBL" id="LR798231">
    <property type="protein sequence ID" value="CAB5209196.1"/>
    <property type="molecule type" value="Genomic_DNA"/>
</dbReference>
<evidence type="ECO:0000313" key="1">
    <source>
        <dbReference type="EMBL" id="CAB4125885.1"/>
    </source>
</evidence>
<accession>A0A6J5KXD0</accession>
<sequence>MAIINATIGTSTAAAYTSSGNNAITTVIVCNTATFNPSNPTSGLTYLYLYAVPSGGDAASPATNTLIVNGLPVPAGETVSLDQEKMVLSSGDMLVAKSGSPANLVVTVSTLPV</sequence>
<organism evidence="1">
    <name type="scientific">uncultured Caudovirales phage</name>
    <dbReference type="NCBI Taxonomy" id="2100421"/>
    <lineage>
        <taxon>Viruses</taxon>
        <taxon>Duplodnaviria</taxon>
        <taxon>Heunggongvirae</taxon>
        <taxon>Uroviricota</taxon>
        <taxon>Caudoviricetes</taxon>
        <taxon>Peduoviridae</taxon>
        <taxon>Maltschvirus</taxon>
        <taxon>Maltschvirus maltsch</taxon>
    </lineage>
</organism>
<evidence type="ECO:0000313" key="2">
    <source>
        <dbReference type="EMBL" id="CAB5209196.1"/>
    </source>
</evidence>
<proteinExistence type="predicted"/>
<name>A0A6J5KXD0_9CAUD</name>
<gene>
    <name evidence="2" type="ORF">UFOVP181_353</name>
    <name evidence="1" type="ORF">UFOVP57_286</name>
</gene>
<reference evidence="1" key="1">
    <citation type="submission" date="2020-04" db="EMBL/GenBank/DDBJ databases">
        <authorList>
            <person name="Chiriac C."/>
            <person name="Salcher M."/>
            <person name="Ghai R."/>
            <person name="Kavagutti S V."/>
        </authorList>
    </citation>
    <scope>NUCLEOTIDE SEQUENCE</scope>
</reference>
<protein>
    <submittedName>
        <fullName evidence="1">Uncharacterized protein</fullName>
    </submittedName>
</protein>
<dbReference type="EMBL" id="LR796187">
    <property type="protein sequence ID" value="CAB4125885.1"/>
    <property type="molecule type" value="Genomic_DNA"/>
</dbReference>